<keyword evidence="7" id="KW-1015">Disulfide bond</keyword>
<feature type="domain" description="tRNA-specific 2-thiouridylase MnmA-like central" evidence="11">
    <location>
        <begin position="213"/>
        <end position="275"/>
    </location>
</feature>
<feature type="domain" description="tRNA-specific 2-thiouridylase MnmA-like C-terminal" evidence="10">
    <location>
        <begin position="287"/>
        <end position="359"/>
    </location>
</feature>
<dbReference type="GO" id="GO:0005524">
    <property type="term" value="F:ATP binding"/>
    <property type="evidence" value="ECO:0007669"/>
    <property type="project" value="UniProtKB-KW"/>
</dbReference>
<feature type="site" description="Interaction with tRNA" evidence="9">
    <location>
        <position position="132"/>
    </location>
</feature>
<evidence type="ECO:0000256" key="1">
    <source>
        <dbReference type="ARBA" id="ARBA00022555"/>
    </source>
</evidence>
<dbReference type="GO" id="GO:0005737">
    <property type="term" value="C:cytoplasm"/>
    <property type="evidence" value="ECO:0007669"/>
    <property type="project" value="UniProtKB-SubCell"/>
</dbReference>
<feature type="region of interest" description="Interaction with tRNA" evidence="9">
    <location>
        <begin position="153"/>
        <end position="155"/>
    </location>
</feature>
<dbReference type="CDD" id="cd01998">
    <property type="entry name" value="MnmA_TRMU-like"/>
    <property type="match status" value="1"/>
</dbReference>
<proteinExistence type="inferred from homology"/>
<feature type="binding site" evidence="9">
    <location>
        <position position="43"/>
    </location>
    <ligand>
        <name>ATP</name>
        <dbReference type="ChEBI" id="CHEBI:30616"/>
    </ligand>
</feature>
<dbReference type="NCBIfam" id="NF001138">
    <property type="entry name" value="PRK00143.1"/>
    <property type="match status" value="1"/>
</dbReference>
<accession>A0A936TEW3</accession>
<evidence type="ECO:0000313" key="13">
    <source>
        <dbReference type="Proteomes" id="UP000727993"/>
    </source>
</evidence>
<keyword evidence="4 9" id="KW-0547">Nucleotide-binding</keyword>
<dbReference type="InterPro" id="IPR014729">
    <property type="entry name" value="Rossmann-like_a/b/a_fold"/>
</dbReference>
<dbReference type="EC" id="2.8.1.13" evidence="9"/>
<dbReference type="Pfam" id="PF20258">
    <property type="entry name" value="tRNA_Me_trans_C"/>
    <property type="match status" value="1"/>
</dbReference>
<dbReference type="InterPro" id="IPR046884">
    <property type="entry name" value="MnmA-like_central"/>
</dbReference>
<dbReference type="AlphaFoldDB" id="A0A936TEW3"/>
<dbReference type="PANTHER" id="PTHR11933">
    <property type="entry name" value="TRNA 5-METHYLAMINOMETHYL-2-THIOURIDYLATE -METHYLTRANSFERASE"/>
    <property type="match status" value="1"/>
</dbReference>
<dbReference type="Pfam" id="PF03054">
    <property type="entry name" value="tRNA_Me_trans"/>
    <property type="match status" value="1"/>
</dbReference>
<keyword evidence="1 9" id="KW-0820">tRNA-binding</keyword>
<name>A0A936TEW3_9ACTN</name>
<dbReference type="PANTHER" id="PTHR11933:SF5">
    <property type="entry name" value="MITOCHONDRIAL TRNA-SPECIFIC 2-THIOURIDYLASE 1"/>
    <property type="match status" value="1"/>
</dbReference>
<protein>
    <recommendedName>
        <fullName evidence="9">tRNA-specific 2-thiouridylase MnmA</fullName>
        <ecNumber evidence="9">2.8.1.13</ecNumber>
    </recommendedName>
</protein>
<keyword evidence="6 9" id="KW-0694">RNA-binding</keyword>
<dbReference type="Gene3D" id="3.40.50.620">
    <property type="entry name" value="HUPs"/>
    <property type="match status" value="1"/>
</dbReference>
<dbReference type="InterPro" id="IPR023382">
    <property type="entry name" value="MnmA-like_central_sf"/>
</dbReference>
<dbReference type="HAMAP" id="MF_00144">
    <property type="entry name" value="tRNA_thiouridyl_MnmA"/>
    <property type="match status" value="1"/>
</dbReference>
<evidence type="ECO:0000256" key="3">
    <source>
        <dbReference type="ARBA" id="ARBA00022694"/>
    </source>
</evidence>
<keyword evidence="5 9" id="KW-0067">ATP-binding</keyword>
<comment type="catalytic activity">
    <reaction evidence="8 9">
        <text>S-sulfanyl-L-cysteinyl-[protein] + uridine(34) in tRNA + AH2 + ATP = 2-thiouridine(34) in tRNA + L-cysteinyl-[protein] + A + AMP + diphosphate + H(+)</text>
        <dbReference type="Rhea" id="RHEA:47032"/>
        <dbReference type="Rhea" id="RHEA-COMP:10131"/>
        <dbReference type="Rhea" id="RHEA-COMP:11726"/>
        <dbReference type="Rhea" id="RHEA-COMP:11727"/>
        <dbReference type="Rhea" id="RHEA-COMP:11728"/>
        <dbReference type="ChEBI" id="CHEBI:13193"/>
        <dbReference type="ChEBI" id="CHEBI:15378"/>
        <dbReference type="ChEBI" id="CHEBI:17499"/>
        <dbReference type="ChEBI" id="CHEBI:29950"/>
        <dbReference type="ChEBI" id="CHEBI:30616"/>
        <dbReference type="ChEBI" id="CHEBI:33019"/>
        <dbReference type="ChEBI" id="CHEBI:61963"/>
        <dbReference type="ChEBI" id="CHEBI:65315"/>
        <dbReference type="ChEBI" id="CHEBI:87170"/>
        <dbReference type="ChEBI" id="CHEBI:456215"/>
        <dbReference type="EC" id="2.8.1.13"/>
    </reaction>
</comment>
<dbReference type="NCBIfam" id="TIGR00420">
    <property type="entry name" value="trmU"/>
    <property type="match status" value="1"/>
</dbReference>
<feature type="binding site" evidence="9">
    <location>
        <position position="131"/>
    </location>
    <ligand>
        <name>ATP</name>
        <dbReference type="ChEBI" id="CHEBI:30616"/>
    </ligand>
</feature>
<evidence type="ECO:0000256" key="9">
    <source>
        <dbReference type="HAMAP-Rule" id="MF_00144"/>
    </source>
</evidence>
<evidence type="ECO:0000259" key="11">
    <source>
        <dbReference type="Pfam" id="PF20259"/>
    </source>
</evidence>
<feature type="active site" description="Cysteine persulfide intermediate" evidence="9">
    <location>
        <position position="203"/>
    </location>
</feature>
<dbReference type="SUPFAM" id="SSF52402">
    <property type="entry name" value="Adenine nucleotide alpha hydrolases-like"/>
    <property type="match status" value="1"/>
</dbReference>
<evidence type="ECO:0000256" key="8">
    <source>
        <dbReference type="ARBA" id="ARBA00051542"/>
    </source>
</evidence>
<dbReference type="GO" id="GO:0103016">
    <property type="term" value="F:tRNA-uridine 2-sulfurtransferase activity"/>
    <property type="evidence" value="ECO:0007669"/>
    <property type="project" value="UniProtKB-EC"/>
</dbReference>
<dbReference type="Proteomes" id="UP000727993">
    <property type="component" value="Unassembled WGS sequence"/>
</dbReference>
<dbReference type="InterPro" id="IPR004506">
    <property type="entry name" value="MnmA-like"/>
</dbReference>
<dbReference type="GO" id="GO:0000049">
    <property type="term" value="F:tRNA binding"/>
    <property type="evidence" value="ECO:0007669"/>
    <property type="project" value="UniProtKB-KW"/>
</dbReference>
<keyword evidence="3 9" id="KW-0819">tRNA processing</keyword>
<evidence type="ECO:0000313" key="12">
    <source>
        <dbReference type="EMBL" id="MBK9295935.1"/>
    </source>
</evidence>
<evidence type="ECO:0000256" key="5">
    <source>
        <dbReference type="ARBA" id="ARBA00022840"/>
    </source>
</evidence>
<dbReference type="Gene3D" id="2.30.30.280">
    <property type="entry name" value="Adenine nucleotide alpha hydrolases-like domains"/>
    <property type="match status" value="1"/>
</dbReference>
<evidence type="ECO:0000259" key="10">
    <source>
        <dbReference type="Pfam" id="PF20258"/>
    </source>
</evidence>
<evidence type="ECO:0000256" key="7">
    <source>
        <dbReference type="ARBA" id="ARBA00023157"/>
    </source>
</evidence>
<organism evidence="12 13">
    <name type="scientific">Candidatus Neomicrothrix subdominans</name>
    <dbReference type="NCBI Taxonomy" id="2954438"/>
    <lineage>
        <taxon>Bacteria</taxon>
        <taxon>Bacillati</taxon>
        <taxon>Actinomycetota</taxon>
        <taxon>Acidimicrobiia</taxon>
        <taxon>Acidimicrobiales</taxon>
        <taxon>Microthrixaceae</taxon>
        <taxon>Candidatus Neomicrothrix</taxon>
    </lineage>
</organism>
<keyword evidence="2 9" id="KW-0808">Transferase</keyword>
<dbReference type="Pfam" id="PF20259">
    <property type="entry name" value="tRNA_Me_trans_M"/>
    <property type="match status" value="1"/>
</dbReference>
<comment type="subcellular location">
    <subcellularLocation>
        <location evidence="9">Cytoplasm</location>
    </subcellularLocation>
</comment>
<dbReference type="InterPro" id="IPR046885">
    <property type="entry name" value="MnmA-like_C"/>
</dbReference>
<dbReference type="GO" id="GO:0002143">
    <property type="term" value="P:tRNA wobble position uridine thiolation"/>
    <property type="evidence" value="ECO:0007669"/>
    <property type="project" value="TreeGrafter"/>
</dbReference>
<comment type="caution">
    <text evidence="12">The sequence shown here is derived from an EMBL/GenBank/DDBJ whole genome shotgun (WGS) entry which is preliminary data.</text>
</comment>
<dbReference type="EMBL" id="JADJZA010000001">
    <property type="protein sequence ID" value="MBK9295935.1"/>
    <property type="molecule type" value="Genomic_DNA"/>
</dbReference>
<evidence type="ECO:0000256" key="4">
    <source>
        <dbReference type="ARBA" id="ARBA00022741"/>
    </source>
</evidence>
<gene>
    <name evidence="9 12" type="primary">mnmA</name>
    <name evidence="12" type="ORF">IPN02_03480</name>
</gene>
<evidence type="ECO:0000256" key="6">
    <source>
        <dbReference type="ARBA" id="ARBA00022884"/>
    </source>
</evidence>
<reference evidence="12 13" key="1">
    <citation type="submission" date="2020-10" db="EMBL/GenBank/DDBJ databases">
        <title>Connecting structure to function with the recovery of over 1000 high-quality activated sludge metagenome-assembled genomes encoding full-length rRNA genes using long-read sequencing.</title>
        <authorList>
            <person name="Singleton C.M."/>
            <person name="Petriglieri F."/>
            <person name="Kristensen J.M."/>
            <person name="Kirkegaard R.H."/>
            <person name="Michaelsen T.Y."/>
            <person name="Andersen M.H."/>
            <person name="Karst S.M."/>
            <person name="Dueholm M.S."/>
            <person name="Nielsen P.H."/>
            <person name="Albertsen M."/>
        </authorList>
    </citation>
    <scope>NUCLEOTIDE SEQUENCE [LARGE SCALE GENOMIC DNA]</scope>
    <source>
        <strain evidence="12">Lyne_18-Q3-R50-59_MAXAC.006</strain>
    </source>
</reference>
<comment type="similarity">
    <text evidence="9">Belongs to the MnmA/TRMU family.</text>
</comment>
<evidence type="ECO:0000256" key="2">
    <source>
        <dbReference type="ARBA" id="ARBA00022679"/>
    </source>
</evidence>
<feature type="active site" description="Nucleophile" evidence="9">
    <location>
        <position position="107"/>
    </location>
</feature>
<comment type="function">
    <text evidence="9">Catalyzes the 2-thiolation of uridine at the wobble position (U34) of tRNA, leading to the formation of s(2)U34.</text>
</comment>
<feature type="binding site" evidence="9">
    <location>
        <begin position="17"/>
        <end position="24"/>
    </location>
    <ligand>
        <name>ATP</name>
        <dbReference type="ChEBI" id="CHEBI:30616"/>
    </ligand>
</feature>
<comment type="caution">
    <text evidence="9">Lacks conserved residue(s) required for the propagation of feature annotation.</text>
</comment>
<sequence length="363" mass="38339">MSGAADGTRRPERVLMAMSGGVDSSVAAAELVATGAEVVGVTLKLWGGPSDSGCCSVSDVDDARRVADRLGIEHLVFALGDDFERAVVGPYVEAHRRGRTPNPCVECNRHIKFDKLSRRALALGFDAVATGHHARIVTTADGPRLGRGADAAKDQSYVLHMLSAADLARTRFPIGHLDKAEVRRRAAELGLRTADKPDSQDVCFITRTDGRQAFLERRTELTPGRVVTAEGTEVGRVDALEMITPGQRKGLGLPGGGPRRYATRVDLDARTVTVGSDADLDIGALGVSNQAWAAGEPPADGMLVEVQTAAHGAVRPARWVGGDRVVFDEPQRFVAAGQSVVLYSVPDATEPQVVLGGGIAEPV</sequence>
<dbReference type="Gene3D" id="2.40.30.10">
    <property type="entry name" value="Translation factors"/>
    <property type="match status" value="1"/>
</dbReference>
<keyword evidence="9" id="KW-0963">Cytoplasm</keyword>
<feature type="site" description="Interaction with tRNA" evidence="9">
    <location>
        <position position="338"/>
    </location>
</feature>